<dbReference type="Proteomes" id="UP000187209">
    <property type="component" value="Unassembled WGS sequence"/>
</dbReference>
<organism evidence="1 2">
    <name type="scientific">Stentor coeruleus</name>
    <dbReference type="NCBI Taxonomy" id="5963"/>
    <lineage>
        <taxon>Eukaryota</taxon>
        <taxon>Sar</taxon>
        <taxon>Alveolata</taxon>
        <taxon>Ciliophora</taxon>
        <taxon>Postciliodesmatophora</taxon>
        <taxon>Heterotrichea</taxon>
        <taxon>Heterotrichida</taxon>
        <taxon>Stentoridae</taxon>
        <taxon>Stentor</taxon>
    </lineage>
</organism>
<dbReference type="EMBL" id="MPUH01002510">
    <property type="protein sequence ID" value="OMJ65059.1"/>
    <property type="molecule type" value="Genomic_DNA"/>
</dbReference>
<gene>
    <name evidence="1" type="ORF">SteCoe_39527</name>
</gene>
<sequence length="155" mass="18230">MMKKLRISNKKKKILENARGSLLDRDDDDKRKIKGSKLRRRNKKNVVDKSVRYANLYGNKRNIVSQQEKVVNKTIKDEITFDQDNMIKNIQYIKYVKNAEGKDEPMTEIKKFKKFIIKKRVTTSAKCILPENTKKNIKIIREVNSEVTINSSNEL</sequence>
<dbReference type="AlphaFoldDB" id="A0A1R2AKP9"/>
<proteinExistence type="predicted"/>
<evidence type="ECO:0000313" key="1">
    <source>
        <dbReference type="EMBL" id="OMJ65059.1"/>
    </source>
</evidence>
<protein>
    <submittedName>
        <fullName evidence="1">Uncharacterized protein</fullName>
    </submittedName>
</protein>
<reference evidence="1 2" key="1">
    <citation type="submission" date="2016-11" db="EMBL/GenBank/DDBJ databases">
        <title>The macronuclear genome of Stentor coeruleus: a giant cell with tiny introns.</title>
        <authorList>
            <person name="Slabodnick M."/>
            <person name="Ruby J.G."/>
            <person name="Reiff S.B."/>
            <person name="Swart E.C."/>
            <person name="Gosai S."/>
            <person name="Prabakaran S."/>
            <person name="Witkowska E."/>
            <person name="Larue G.E."/>
            <person name="Fisher S."/>
            <person name="Freeman R.M."/>
            <person name="Gunawardena J."/>
            <person name="Chu W."/>
            <person name="Stover N.A."/>
            <person name="Gregory B.D."/>
            <person name="Nowacki M."/>
            <person name="Derisi J."/>
            <person name="Roy S.W."/>
            <person name="Marshall W.F."/>
            <person name="Sood P."/>
        </authorList>
    </citation>
    <scope>NUCLEOTIDE SEQUENCE [LARGE SCALE GENOMIC DNA]</scope>
    <source>
        <strain evidence="1">WM001</strain>
    </source>
</reference>
<name>A0A1R2AKP9_9CILI</name>
<accession>A0A1R2AKP9</accession>
<keyword evidence="2" id="KW-1185">Reference proteome</keyword>
<comment type="caution">
    <text evidence="1">The sequence shown here is derived from an EMBL/GenBank/DDBJ whole genome shotgun (WGS) entry which is preliminary data.</text>
</comment>
<evidence type="ECO:0000313" key="2">
    <source>
        <dbReference type="Proteomes" id="UP000187209"/>
    </source>
</evidence>